<accession>A0A0J6T6I9</accession>
<name>A0A0J6T6I9_9HYPH</name>
<gene>
    <name evidence="1" type="ORF">VP06_01380</name>
</gene>
<protein>
    <submittedName>
        <fullName evidence="1">Uncharacterized protein</fullName>
    </submittedName>
</protein>
<dbReference type="AlphaFoldDB" id="A0A0J6T6I9"/>
<reference evidence="1 2" key="1">
    <citation type="submission" date="2015-03" db="EMBL/GenBank/DDBJ databases">
        <title>Genome sequencing of Methylobacterium aquaticum DSM16371 type strain.</title>
        <authorList>
            <person name="Chaudhry V."/>
            <person name="Patil P.B."/>
        </authorList>
    </citation>
    <scope>NUCLEOTIDE SEQUENCE [LARGE SCALE GENOMIC DNA]</scope>
    <source>
        <strain evidence="1 2">DSM 16371</strain>
    </source>
</reference>
<organism evidence="1 2">
    <name type="scientific">Methylobacterium aquaticum</name>
    <dbReference type="NCBI Taxonomy" id="270351"/>
    <lineage>
        <taxon>Bacteria</taxon>
        <taxon>Pseudomonadati</taxon>
        <taxon>Pseudomonadota</taxon>
        <taxon>Alphaproteobacteria</taxon>
        <taxon>Hyphomicrobiales</taxon>
        <taxon>Methylobacteriaceae</taxon>
        <taxon>Methylobacterium</taxon>
    </lineage>
</organism>
<sequence length="126" mass="14450">MMRVVIYDAEDMEPITVIRLPDHMRGYLDEILDGRRGPEITFPVQDPLRARDFLADVSSAPVQLRVVRLKFEPIRKGRGLLMWLCTTRDGETALLLKSVFLPGQQRELNHQREDAFMAGLFAALAR</sequence>
<dbReference type="Proteomes" id="UP000035929">
    <property type="component" value="Unassembled WGS sequence"/>
</dbReference>
<proteinExistence type="predicted"/>
<evidence type="ECO:0000313" key="2">
    <source>
        <dbReference type="Proteomes" id="UP000035929"/>
    </source>
</evidence>
<dbReference type="PATRIC" id="fig|270351.6.peg.77"/>
<evidence type="ECO:0000313" key="1">
    <source>
        <dbReference type="EMBL" id="KMO41158.1"/>
    </source>
</evidence>
<dbReference type="EMBL" id="LABX01000010">
    <property type="protein sequence ID" value="KMO41158.1"/>
    <property type="molecule type" value="Genomic_DNA"/>
</dbReference>
<dbReference type="RefSeq" id="WP_048462031.1">
    <property type="nucleotide sequence ID" value="NZ_LABX01000010.1"/>
</dbReference>
<comment type="caution">
    <text evidence="1">The sequence shown here is derived from an EMBL/GenBank/DDBJ whole genome shotgun (WGS) entry which is preliminary data.</text>
</comment>
<dbReference type="OrthoDB" id="10008686at2"/>